<feature type="transmembrane region" description="Helical" evidence="1">
    <location>
        <begin position="188"/>
        <end position="212"/>
    </location>
</feature>
<proteinExistence type="predicted"/>
<sequence length="218" mass="23423">MNAERPRGRNRGVDYLVTGLEALTALAALAYVASGDVVMLIVWEAIAAGYLLGGLALTWYRSVRGQQVPPRTGVLDALSWIFPLVASLVGVNAALLAITVRAPIDGTRAGYTFTGVVAAVGIILSWHLLHTGFAQIYESMQHRSPPQPGLEFPRTTTPGLADYLYFAFTVGTSFATSDTSVTTVRMRWLVLLHSVVSFFYNALVVAVAIQIIQQIAGA</sequence>
<dbReference type="Pfam" id="PF07077">
    <property type="entry name" value="DUF1345"/>
    <property type="match status" value="1"/>
</dbReference>
<organism evidence="2 3">
    <name type="scientific">Brachybacterium equifaecis</name>
    <dbReference type="NCBI Taxonomy" id="2910770"/>
    <lineage>
        <taxon>Bacteria</taxon>
        <taxon>Bacillati</taxon>
        <taxon>Actinomycetota</taxon>
        <taxon>Actinomycetes</taxon>
        <taxon>Micrococcales</taxon>
        <taxon>Dermabacteraceae</taxon>
        <taxon>Brachybacterium</taxon>
    </lineage>
</organism>
<evidence type="ECO:0000313" key="2">
    <source>
        <dbReference type="EMBL" id="MCL6424406.1"/>
    </source>
</evidence>
<protein>
    <submittedName>
        <fullName evidence="2">DUF1345 domain-containing protein</fullName>
    </submittedName>
</protein>
<dbReference type="Proteomes" id="UP001203761">
    <property type="component" value="Unassembled WGS sequence"/>
</dbReference>
<keyword evidence="1" id="KW-0472">Membrane</keyword>
<keyword evidence="1" id="KW-1133">Transmembrane helix</keyword>
<keyword evidence="1" id="KW-0812">Transmembrane</keyword>
<feature type="transmembrane region" description="Helical" evidence="1">
    <location>
        <begin position="110"/>
        <end position="129"/>
    </location>
</feature>
<feature type="transmembrane region" description="Helical" evidence="1">
    <location>
        <begin position="12"/>
        <end position="34"/>
    </location>
</feature>
<dbReference type="InterPro" id="IPR009781">
    <property type="entry name" value="DUF1345"/>
</dbReference>
<feature type="transmembrane region" description="Helical" evidence="1">
    <location>
        <begin position="40"/>
        <end position="60"/>
    </location>
</feature>
<evidence type="ECO:0000313" key="3">
    <source>
        <dbReference type="Proteomes" id="UP001203761"/>
    </source>
</evidence>
<accession>A0ABT0R3D9</accession>
<name>A0ABT0R3D9_9MICO</name>
<dbReference type="RefSeq" id="WP_249738484.1">
    <property type="nucleotide sequence ID" value="NZ_JAKNCJ010000013.1"/>
</dbReference>
<keyword evidence="3" id="KW-1185">Reference proteome</keyword>
<reference evidence="2" key="1">
    <citation type="submission" date="2022-02" db="EMBL/GenBank/DDBJ databases">
        <authorList>
            <person name="Lee M."/>
            <person name="Kim S.-J."/>
            <person name="Jung M.-Y."/>
        </authorList>
    </citation>
    <scope>NUCLEOTIDE SEQUENCE</scope>
    <source>
        <strain evidence="2">JHP9</strain>
    </source>
</reference>
<feature type="transmembrane region" description="Helical" evidence="1">
    <location>
        <begin position="80"/>
        <end position="104"/>
    </location>
</feature>
<evidence type="ECO:0000256" key="1">
    <source>
        <dbReference type="SAM" id="Phobius"/>
    </source>
</evidence>
<comment type="caution">
    <text evidence="2">The sequence shown here is derived from an EMBL/GenBank/DDBJ whole genome shotgun (WGS) entry which is preliminary data.</text>
</comment>
<dbReference type="EMBL" id="JAKNCJ010000013">
    <property type="protein sequence ID" value="MCL6424406.1"/>
    <property type="molecule type" value="Genomic_DNA"/>
</dbReference>
<gene>
    <name evidence="2" type="ORF">Bequi_13635</name>
</gene>